<proteinExistence type="predicted"/>
<accession>S2DCB7</accession>
<reference evidence="1 2" key="1">
    <citation type="journal article" date="2013" name="Genome Announc.">
        <title>Draft Genome Sequence of Indibacter alkaliphilus Strain LW1T, Isolated from Lonar Lake, a Haloalkaline Lake in the Buldana District of Maharashtra, India.</title>
        <authorList>
            <person name="Singh A."/>
            <person name="Kumar Jangir P."/>
            <person name="Sharma R."/>
            <person name="Singh A."/>
            <person name="Kumar Pinnaka A."/>
            <person name="Shivaji S."/>
        </authorList>
    </citation>
    <scope>NUCLEOTIDE SEQUENCE [LARGE SCALE GENOMIC DNA]</scope>
    <source>
        <strain evidence="2">CCUG 57479 / KCTC 22604 / LW1</strain>
    </source>
</reference>
<dbReference type="EMBL" id="ALWO02000033">
    <property type="protein sequence ID" value="EOZ96544.1"/>
    <property type="molecule type" value="Genomic_DNA"/>
</dbReference>
<dbReference type="AlphaFoldDB" id="S2DCB7"/>
<name>S2DCB7_INDAL</name>
<sequence length="44" mass="5234">MLIKNKNNVKINPFLCKSFNEWNVLLTLNHQQRQKVLQIQQLVG</sequence>
<dbReference type="Proteomes" id="UP000006073">
    <property type="component" value="Unassembled WGS sequence"/>
</dbReference>
<comment type="caution">
    <text evidence="1">The sequence shown here is derived from an EMBL/GenBank/DDBJ whole genome shotgun (WGS) entry which is preliminary data.</text>
</comment>
<organism evidence="1 2">
    <name type="scientific">Indibacter alkaliphilus (strain CCUG 57479 / KCTC 22604 / LW1)</name>
    <dbReference type="NCBI Taxonomy" id="1189612"/>
    <lineage>
        <taxon>Bacteria</taxon>
        <taxon>Pseudomonadati</taxon>
        <taxon>Bacteroidota</taxon>
        <taxon>Cytophagia</taxon>
        <taxon>Cytophagales</taxon>
        <taxon>Cyclobacteriaceae</taxon>
    </lineage>
</organism>
<protein>
    <submittedName>
        <fullName evidence="1">Uncharacterized protein</fullName>
    </submittedName>
</protein>
<gene>
    <name evidence="1" type="ORF">A33Q_2314</name>
</gene>
<evidence type="ECO:0000313" key="2">
    <source>
        <dbReference type="Proteomes" id="UP000006073"/>
    </source>
</evidence>
<evidence type="ECO:0000313" key="1">
    <source>
        <dbReference type="EMBL" id="EOZ96544.1"/>
    </source>
</evidence>
<keyword evidence="2" id="KW-1185">Reference proteome</keyword>